<organism evidence="1 2">
    <name type="scientific">Kitasatospora terrestris</name>
    <dbReference type="NCBI Taxonomy" id="258051"/>
    <lineage>
        <taxon>Bacteria</taxon>
        <taxon>Bacillati</taxon>
        <taxon>Actinomycetota</taxon>
        <taxon>Actinomycetes</taxon>
        <taxon>Kitasatosporales</taxon>
        <taxon>Streptomycetaceae</taxon>
        <taxon>Kitasatospora</taxon>
    </lineage>
</organism>
<evidence type="ECO:0008006" key="3">
    <source>
        <dbReference type="Google" id="ProtNLM"/>
    </source>
</evidence>
<proteinExistence type="predicted"/>
<dbReference type="Pfam" id="PF14078">
    <property type="entry name" value="DUF4259"/>
    <property type="match status" value="1"/>
</dbReference>
<accession>A0ABP9D5G9</accession>
<comment type="caution">
    <text evidence="1">The sequence shown here is derived from an EMBL/GenBank/DDBJ whole genome shotgun (WGS) entry which is preliminary data.</text>
</comment>
<protein>
    <recommendedName>
        <fullName evidence="3">DUF4259 domain-containing protein</fullName>
    </recommendedName>
</protein>
<gene>
    <name evidence="1" type="ORF">GCM10023235_00910</name>
</gene>
<evidence type="ECO:0000313" key="2">
    <source>
        <dbReference type="Proteomes" id="UP001501752"/>
    </source>
</evidence>
<evidence type="ECO:0000313" key="1">
    <source>
        <dbReference type="EMBL" id="GAA4830701.1"/>
    </source>
</evidence>
<dbReference type="EMBL" id="BAABIS010000001">
    <property type="protein sequence ID" value="GAA4830701.1"/>
    <property type="molecule type" value="Genomic_DNA"/>
</dbReference>
<dbReference type="InterPro" id="IPR025355">
    <property type="entry name" value="DUF4259"/>
</dbReference>
<dbReference type="Proteomes" id="UP001501752">
    <property type="component" value="Unassembled WGS sequence"/>
</dbReference>
<sequence length="145" mass="15188">MGTWGTGPFDNDTAADFANALDDAGAEEREALIRGVLVRTVNATDELSEAEEAVGAAAVLASQCPGGQPVDPVCGPETLMPEFSTDLRVLAAEALTRIASDDDGLVSNWVEPGDAHRWLAMVAALRAVLDPPPPSMDIPLFDLES</sequence>
<reference evidence="2" key="1">
    <citation type="journal article" date="2019" name="Int. J. Syst. Evol. Microbiol.">
        <title>The Global Catalogue of Microorganisms (GCM) 10K type strain sequencing project: providing services to taxonomists for standard genome sequencing and annotation.</title>
        <authorList>
            <consortium name="The Broad Institute Genomics Platform"/>
            <consortium name="The Broad Institute Genome Sequencing Center for Infectious Disease"/>
            <person name="Wu L."/>
            <person name="Ma J."/>
        </authorList>
    </citation>
    <scope>NUCLEOTIDE SEQUENCE [LARGE SCALE GENOMIC DNA]</scope>
    <source>
        <strain evidence="2">JCM 13006</strain>
    </source>
</reference>
<keyword evidence="2" id="KW-1185">Reference proteome</keyword>
<name>A0ABP9D5G9_9ACTN</name>